<dbReference type="InterPro" id="IPR050316">
    <property type="entry name" value="Tyrosinase/Hemocyanin"/>
</dbReference>
<dbReference type="VEuPathDB" id="FungiDB:PGTG_11024"/>
<keyword evidence="3" id="KW-0732">Signal</keyword>
<dbReference type="InParanoid" id="E3KN59"/>
<dbReference type="eggNOG" id="ENOG502RM4B">
    <property type="taxonomic scope" value="Eukaryota"/>
</dbReference>
<dbReference type="GO" id="GO:0016491">
    <property type="term" value="F:oxidoreductase activity"/>
    <property type="evidence" value="ECO:0007669"/>
    <property type="project" value="InterPro"/>
</dbReference>
<proteinExistence type="predicted"/>
<dbReference type="GeneID" id="10544261"/>
<dbReference type="STRING" id="418459.E3KN59"/>
<dbReference type="GO" id="GO:0046872">
    <property type="term" value="F:metal ion binding"/>
    <property type="evidence" value="ECO:0007669"/>
    <property type="project" value="UniProtKB-KW"/>
</dbReference>
<feature type="signal peptide" evidence="3">
    <location>
        <begin position="1"/>
        <end position="26"/>
    </location>
</feature>
<protein>
    <recommendedName>
        <fullName evidence="4">Tyrosinase copper-binding domain-containing protein</fullName>
    </recommendedName>
</protein>
<dbReference type="PROSITE" id="PS00497">
    <property type="entry name" value="TYROSINASE_1"/>
    <property type="match status" value="1"/>
</dbReference>
<dbReference type="AlphaFoldDB" id="E3KN59"/>
<dbReference type="PANTHER" id="PTHR11474:SF126">
    <property type="entry name" value="TYROSINASE-LIKE PROTEIN TYR-1-RELATED"/>
    <property type="match status" value="1"/>
</dbReference>
<dbReference type="InterPro" id="IPR002227">
    <property type="entry name" value="Tyrosinase_Cu-bd"/>
</dbReference>
<keyword evidence="2" id="KW-0186">Copper</keyword>
<dbReference type="PANTHER" id="PTHR11474">
    <property type="entry name" value="TYROSINASE FAMILY MEMBER"/>
    <property type="match status" value="1"/>
</dbReference>
<evidence type="ECO:0000313" key="5">
    <source>
        <dbReference type="EMBL" id="EFP85695.2"/>
    </source>
</evidence>
<reference key="1">
    <citation type="submission" date="2007-01" db="EMBL/GenBank/DDBJ databases">
        <title>The Genome Sequence of Puccinia graminis f. sp. tritici Strain CRL 75-36-700-3.</title>
        <authorList>
            <consortium name="The Broad Institute Genome Sequencing Platform"/>
            <person name="Birren B."/>
            <person name="Lander E."/>
            <person name="Galagan J."/>
            <person name="Nusbaum C."/>
            <person name="Devon K."/>
            <person name="Cuomo C."/>
            <person name="Jaffe D."/>
            <person name="Butler J."/>
            <person name="Alvarez P."/>
            <person name="Gnerre S."/>
            <person name="Grabherr M."/>
            <person name="Mauceli E."/>
            <person name="Brockman W."/>
            <person name="Young S."/>
            <person name="LaButti K."/>
            <person name="Sykes S."/>
            <person name="DeCaprio D."/>
            <person name="Crawford M."/>
            <person name="Koehrsen M."/>
            <person name="Engels R."/>
            <person name="Montgomery P."/>
            <person name="Pearson M."/>
            <person name="Howarth C."/>
            <person name="Larson L."/>
            <person name="White J."/>
            <person name="Zeng Q."/>
            <person name="Kodira C."/>
            <person name="Yandava C."/>
            <person name="Alvarado L."/>
            <person name="O'Leary S."/>
            <person name="Szabo L."/>
            <person name="Dean R."/>
            <person name="Schein J."/>
        </authorList>
    </citation>
    <scope>NUCLEOTIDE SEQUENCE</scope>
    <source>
        <strain>CRL 75-36-700-3</strain>
    </source>
</reference>
<evidence type="ECO:0000313" key="6">
    <source>
        <dbReference type="Proteomes" id="UP000008783"/>
    </source>
</evidence>
<feature type="domain" description="Tyrosinase copper-binding" evidence="4">
    <location>
        <begin position="92"/>
        <end position="109"/>
    </location>
</feature>
<name>E3KN59_PUCGT</name>
<dbReference type="EMBL" id="DS178296">
    <property type="protein sequence ID" value="EFP85695.2"/>
    <property type="molecule type" value="Genomic_DNA"/>
</dbReference>
<dbReference type="HOGENOM" id="CLU_035914_1_3_1"/>
<dbReference type="PRINTS" id="PR00092">
    <property type="entry name" value="TYROSINASE"/>
</dbReference>
<evidence type="ECO:0000256" key="1">
    <source>
        <dbReference type="ARBA" id="ARBA00022723"/>
    </source>
</evidence>
<dbReference type="SUPFAM" id="SSF48056">
    <property type="entry name" value="Di-copper centre-containing domain"/>
    <property type="match status" value="2"/>
</dbReference>
<evidence type="ECO:0000256" key="3">
    <source>
        <dbReference type="SAM" id="SignalP"/>
    </source>
</evidence>
<dbReference type="RefSeq" id="XP_003330114.2">
    <property type="nucleotide sequence ID" value="XM_003330066.2"/>
</dbReference>
<dbReference type="Gene3D" id="1.10.1280.10">
    <property type="entry name" value="Di-copper center containing domain from catechol oxidase"/>
    <property type="match status" value="1"/>
</dbReference>
<reference evidence="6" key="2">
    <citation type="journal article" date="2011" name="Proc. Natl. Acad. Sci. U.S.A.">
        <title>Obligate biotrophy features unraveled by the genomic analysis of rust fungi.</title>
        <authorList>
            <person name="Duplessis S."/>
            <person name="Cuomo C.A."/>
            <person name="Lin Y.-C."/>
            <person name="Aerts A."/>
            <person name="Tisserant E."/>
            <person name="Veneault-Fourrey C."/>
            <person name="Joly D.L."/>
            <person name="Hacquard S."/>
            <person name="Amselem J."/>
            <person name="Cantarel B.L."/>
            <person name="Chiu R."/>
            <person name="Coutinho P.M."/>
            <person name="Feau N."/>
            <person name="Field M."/>
            <person name="Frey P."/>
            <person name="Gelhaye E."/>
            <person name="Goldberg J."/>
            <person name="Grabherr M.G."/>
            <person name="Kodira C.D."/>
            <person name="Kohler A."/>
            <person name="Kuees U."/>
            <person name="Lindquist E.A."/>
            <person name="Lucas S.M."/>
            <person name="Mago R."/>
            <person name="Mauceli E."/>
            <person name="Morin E."/>
            <person name="Murat C."/>
            <person name="Pangilinan J.L."/>
            <person name="Park R."/>
            <person name="Pearson M."/>
            <person name="Quesneville H."/>
            <person name="Rouhier N."/>
            <person name="Sakthikumar S."/>
            <person name="Salamov A.A."/>
            <person name="Schmutz J."/>
            <person name="Selles B."/>
            <person name="Shapiro H."/>
            <person name="Tanguay P."/>
            <person name="Tuskan G.A."/>
            <person name="Henrissat B."/>
            <person name="Van de Peer Y."/>
            <person name="Rouze P."/>
            <person name="Ellis J.G."/>
            <person name="Dodds P.N."/>
            <person name="Schein J.E."/>
            <person name="Zhong S."/>
            <person name="Hamelin R.C."/>
            <person name="Grigoriev I.V."/>
            <person name="Szabo L.J."/>
            <person name="Martin F."/>
        </authorList>
    </citation>
    <scope>NUCLEOTIDE SEQUENCE [LARGE SCALE GENOMIC DNA]</scope>
    <source>
        <strain evidence="6">CRL 75-36-700-3 / race SCCL</strain>
    </source>
</reference>
<dbReference type="InterPro" id="IPR008922">
    <property type="entry name" value="Di-copper_centre_dom_sf"/>
</dbReference>
<evidence type="ECO:0000256" key="2">
    <source>
        <dbReference type="ARBA" id="ARBA00023008"/>
    </source>
</evidence>
<keyword evidence="1" id="KW-0479">Metal-binding</keyword>
<sequence length="396" mass="45456">MFLCMSLPRFSFLFFLFMLLADLVPGQSVGGRTCPKITTRKEWRQLSRETQASYIKAVKCLTTKPATLRTRFRLRRYDDFQYVHSTLYMQVHFVARFLPWHRHIVFLYEQALRECGYQEGVPHWDWSLDAADASRSPVFSSDPQVGFGGNGTGRVDPRLPDDGGAVQTGAFSNFQLIHPIPHLLHRKFDAMLELSSNNVPYLGEFYSKSKIAEIQKTSDFLNYSNNIEGQNPMIFPDAPSAPHAAIHIFIGGEMPHSVYAANEVSLSPNIKGRKIIFIEVLIDDEFDLKTSVVPPYCRLFFLHHAHIDKLWADWQRQDWKNRKRAYHGNNVRGDQTEDASIDDKMPFLGLGGQDPTVLSVMDTTAYPYCYTFLERIILRDDRCVEPDEGSWCRCPS</sequence>
<gene>
    <name evidence="5" type="ORF">PGTG_11024</name>
</gene>
<dbReference type="Proteomes" id="UP000008783">
    <property type="component" value="Unassembled WGS sequence"/>
</dbReference>
<evidence type="ECO:0000259" key="4">
    <source>
        <dbReference type="PROSITE" id="PS00497"/>
    </source>
</evidence>
<dbReference type="Pfam" id="PF00264">
    <property type="entry name" value="Tyrosinase"/>
    <property type="match status" value="1"/>
</dbReference>
<dbReference type="OrthoDB" id="6132182at2759"/>
<keyword evidence="6" id="KW-1185">Reference proteome</keyword>
<feature type="chain" id="PRO_5003172731" description="Tyrosinase copper-binding domain-containing protein" evidence="3">
    <location>
        <begin position="27"/>
        <end position="396"/>
    </location>
</feature>
<dbReference type="KEGG" id="pgr:PGTG_11024"/>
<accession>E3KN59</accession>
<organism evidence="5 6">
    <name type="scientific">Puccinia graminis f. sp. tritici (strain CRL 75-36-700-3 / race SCCL)</name>
    <name type="common">Black stem rust fungus</name>
    <dbReference type="NCBI Taxonomy" id="418459"/>
    <lineage>
        <taxon>Eukaryota</taxon>
        <taxon>Fungi</taxon>
        <taxon>Dikarya</taxon>
        <taxon>Basidiomycota</taxon>
        <taxon>Pucciniomycotina</taxon>
        <taxon>Pucciniomycetes</taxon>
        <taxon>Pucciniales</taxon>
        <taxon>Pucciniaceae</taxon>
        <taxon>Puccinia</taxon>
    </lineage>
</organism>